<dbReference type="InterPro" id="IPR012337">
    <property type="entry name" value="RNaseH-like_sf"/>
</dbReference>
<dbReference type="Gene3D" id="3.30.420.10">
    <property type="entry name" value="Ribonuclease H-like superfamily/Ribonuclease H"/>
    <property type="match status" value="1"/>
</dbReference>
<name>A0AAV1FJF5_XYRNO</name>
<dbReference type="SUPFAM" id="SSF53098">
    <property type="entry name" value="Ribonuclease H-like"/>
    <property type="match status" value="1"/>
</dbReference>
<dbReference type="GO" id="GO:0003676">
    <property type="term" value="F:nucleic acid binding"/>
    <property type="evidence" value="ECO:0007669"/>
    <property type="project" value="InterPro"/>
</dbReference>
<dbReference type="InterPro" id="IPR001584">
    <property type="entry name" value="Integrase_cat-core"/>
</dbReference>
<dbReference type="PROSITE" id="PS50994">
    <property type="entry name" value="INTEGRASE"/>
    <property type="match status" value="1"/>
</dbReference>
<dbReference type="PANTHER" id="PTHR37984:SF7">
    <property type="entry name" value="INTEGRASE CATALYTIC DOMAIN-CONTAINING PROTEIN"/>
    <property type="match status" value="1"/>
</dbReference>
<evidence type="ECO:0000313" key="4">
    <source>
        <dbReference type="EMBL" id="CAJ1061303.1"/>
    </source>
</evidence>
<feature type="region of interest" description="Disordered" evidence="2">
    <location>
        <begin position="491"/>
        <end position="558"/>
    </location>
</feature>
<dbReference type="EMBL" id="OY660871">
    <property type="protein sequence ID" value="CAJ1061303.1"/>
    <property type="molecule type" value="Genomic_DNA"/>
</dbReference>
<dbReference type="InterPro" id="IPR050951">
    <property type="entry name" value="Retrovirus_Pol_polyprotein"/>
</dbReference>
<dbReference type="GO" id="GO:0015074">
    <property type="term" value="P:DNA integration"/>
    <property type="evidence" value="ECO:0007669"/>
    <property type="project" value="InterPro"/>
</dbReference>
<reference evidence="4" key="1">
    <citation type="submission" date="2023-08" db="EMBL/GenBank/DDBJ databases">
        <authorList>
            <person name="Alioto T."/>
            <person name="Alioto T."/>
            <person name="Gomez Garrido J."/>
        </authorList>
    </citation>
    <scope>NUCLEOTIDE SEQUENCE</scope>
</reference>
<dbReference type="PANTHER" id="PTHR37984">
    <property type="entry name" value="PROTEIN CBG26694"/>
    <property type="match status" value="1"/>
</dbReference>
<dbReference type="Proteomes" id="UP001178508">
    <property type="component" value="Chromosome 8"/>
</dbReference>
<evidence type="ECO:0000256" key="1">
    <source>
        <dbReference type="ARBA" id="ARBA00039658"/>
    </source>
</evidence>
<feature type="compositionally biased region" description="Basic and acidic residues" evidence="2">
    <location>
        <begin position="546"/>
        <end position="558"/>
    </location>
</feature>
<accession>A0AAV1FJF5</accession>
<feature type="compositionally biased region" description="Basic residues" evidence="2">
    <location>
        <begin position="454"/>
        <end position="464"/>
    </location>
</feature>
<dbReference type="InterPro" id="IPR041588">
    <property type="entry name" value="Integrase_H2C2"/>
</dbReference>
<feature type="compositionally biased region" description="Pro residues" evidence="2">
    <location>
        <begin position="515"/>
        <end position="537"/>
    </location>
</feature>
<sequence length="558" mass="60947">MPPTPLSLGSADGLSLGLPDLPDDVKSAHMASICTDAQELGAISWFLLAQETAPYACFSHLLYLIEHGERVDANDSALAGLSSVCASIYAQDGVLLYCDRVVVPPSLRDRVLWNLHAAHQGISAMEQCARAIVYWPGMSEGIRATRYGCADCNCNAPSQAATPPTPSSTPSSPPSTPFEAVFADYFDYGGCHYLVVGDRLLGWVEVLCSSAGTDMGGSAGLIRHLRSFFGSFGVPVELSSDGGPEFVAAQTQDFLRLWDIRHRVSSVAFPQSNGRVEVAVKTAKRLLMSNTGPSGSLDHDRFLRAMIQLRNTPDPDCDLSPAQIIYGRPLRGSLSFVNRLEKFSDSRVRPLWRQAWAAKEDALRTRMSHTTESLRAHSRSLRPLALGARVFLQNQQGPSPTKWDRSSVVVESLSHDQYRVKPPPALRRNLRCRCDRLFPRDAPLRFRLPTQARLRPRGSFRSRRSGPTDVGLGPSCPSPCDCAALVRGSPVDPRTTCPPDLVPASPPLVSRLSPPLVPRSWPPSVPRPSPPPSPPGRPCHARRPPMHNEPESGRWELG</sequence>
<gene>
    <name evidence="4" type="ORF">XNOV1_A028132</name>
</gene>
<feature type="domain" description="Integrase catalytic" evidence="3">
    <location>
        <begin position="173"/>
        <end position="329"/>
    </location>
</feature>
<evidence type="ECO:0000256" key="2">
    <source>
        <dbReference type="SAM" id="MobiDB-lite"/>
    </source>
</evidence>
<dbReference type="Gene3D" id="1.10.340.70">
    <property type="match status" value="1"/>
</dbReference>
<keyword evidence="5" id="KW-1185">Reference proteome</keyword>
<evidence type="ECO:0000313" key="5">
    <source>
        <dbReference type="Proteomes" id="UP001178508"/>
    </source>
</evidence>
<feature type="region of interest" description="Disordered" evidence="2">
    <location>
        <begin position="453"/>
        <end position="473"/>
    </location>
</feature>
<organism evidence="4 5">
    <name type="scientific">Xyrichtys novacula</name>
    <name type="common">Pearly razorfish</name>
    <name type="synonym">Hemipteronotus novacula</name>
    <dbReference type="NCBI Taxonomy" id="13765"/>
    <lineage>
        <taxon>Eukaryota</taxon>
        <taxon>Metazoa</taxon>
        <taxon>Chordata</taxon>
        <taxon>Craniata</taxon>
        <taxon>Vertebrata</taxon>
        <taxon>Euteleostomi</taxon>
        <taxon>Actinopterygii</taxon>
        <taxon>Neopterygii</taxon>
        <taxon>Teleostei</taxon>
        <taxon>Neoteleostei</taxon>
        <taxon>Acanthomorphata</taxon>
        <taxon>Eupercaria</taxon>
        <taxon>Labriformes</taxon>
        <taxon>Labridae</taxon>
        <taxon>Xyrichtys</taxon>
    </lineage>
</organism>
<dbReference type="Pfam" id="PF17921">
    <property type="entry name" value="Integrase_H2C2"/>
    <property type="match status" value="1"/>
</dbReference>
<dbReference type="AlphaFoldDB" id="A0AAV1FJF5"/>
<evidence type="ECO:0000259" key="3">
    <source>
        <dbReference type="PROSITE" id="PS50994"/>
    </source>
</evidence>
<protein>
    <recommendedName>
        <fullName evidence="1">Gypsy retrotransposon integrase-like protein 1</fullName>
    </recommendedName>
</protein>
<proteinExistence type="predicted"/>
<dbReference type="InterPro" id="IPR036397">
    <property type="entry name" value="RNaseH_sf"/>
</dbReference>